<dbReference type="AlphaFoldDB" id="A0AAE3R0X5"/>
<protein>
    <submittedName>
        <fullName evidence="1">Uncharacterized protein</fullName>
    </submittedName>
</protein>
<dbReference type="Proteomes" id="UP001232063">
    <property type="component" value="Unassembled WGS sequence"/>
</dbReference>
<keyword evidence="2" id="KW-1185">Reference proteome</keyword>
<comment type="caution">
    <text evidence="1">The sequence shown here is derived from an EMBL/GenBank/DDBJ whole genome shotgun (WGS) entry which is preliminary data.</text>
</comment>
<dbReference type="EMBL" id="JASJOU010000003">
    <property type="protein sequence ID" value="MDJ1501621.1"/>
    <property type="molecule type" value="Genomic_DNA"/>
</dbReference>
<sequence length="120" mass="13882">MKTGYPLACGRLYEVFIRCVYSDNPELLRNHNSGRMMDLIVAEQWTEEKKLSDALLSVVKRDVDKALNYLLAYFHNKDSSKFKLQELQSKTTQATNYNEIMPIVLTAFGLICEAQEVEER</sequence>
<evidence type="ECO:0000313" key="2">
    <source>
        <dbReference type="Proteomes" id="UP001232063"/>
    </source>
</evidence>
<proteinExistence type="predicted"/>
<gene>
    <name evidence="1" type="ORF">QNI22_13220</name>
</gene>
<name>A0AAE3R0X5_9BACT</name>
<organism evidence="1 2">
    <name type="scientific">Xanthocytophaga agilis</name>
    <dbReference type="NCBI Taxonomy" id="3048010"/>
    <lineage>
        <taxon>Bacteria</taxon>
        <taxon>Pseudomonadati</taxon>
        <taxon>Bacteroidota</taxon>
        <taxon>Cytophagia</taxon>
        <taxon>Cytophagales</taxon>
        <taxon>Rhodocytophagaceae</taxon>
        <taxon>Xanthocytophaga</taxon>
    </lineage>
</organism>
<dbReference type="RefSeq" id="WP_314511141.1">
    <property type="nucleotide sequence ID" value="NZ_JASJOU010000003.1"/>
</dbReference>
<evidence type="ECO:0000313" key="1">
    <source>
        <dbReference type="EMBL" id="MDJ1501621.1"/>
    </source>
</evidence>
<accession>A0AAE3R0X5</accession>
<reference evidence="1" key="1">
    <citation type="submission" date="2023-05" db="EMBL/GenBank/DDBJ databases">
        <authorList>
            <person name="Zhang X."/>
        </authorList>
    </citation>
    <scope>NUCLEOTIDE SEQUENCE</scope>
    <source>
        <strain evidence="1">BD1B2-1</strain>
    </source>
</reference>